<dbReference type="AlphaFoldDB" id="A0A0P7XXR9"/>
<comment type="caution">
    <text evidence="2">The sequence shown here is derived from an EMBL/GenBank/DDBJ whole genome shotgun (WGS) entry which is preliminary data.</text>
</comment>
<dbReference type="GO" id="GO:0006559">
    <property type="term" value="P:L-phenylalanine catabolic process"/>
    <property type="evidence" value="ECO:0007669"/>
    <property type="project" value="TreeGrafter"/>
</dbReference>
<dbReference type="PANTHER" id="PTHR42673:SF4">
    <property type="entry name" value="MALEYLACETOACETATE ISOMERASE"/>
    <property type="match status" value="1"/>
</dbReference>
<dbReference type="SUPFAM" id="SSF52833">
    <property type="entry name" value="Thioredoxin-like"/>
    <property type="match status" value="1"/>
</dbReference>
<proteinExistence type="predicted"/>
<dbReference type="PATRIC" id="fig|1653334.4.peg.971"/>
<evidence type="ECO:0000313" key="3">
    <source>
        <dbReference type="EMBL" id="SCC81314.1"/>
    </source>
</evidence>
<evidence type="ECO:0000313" key="4">
    <source>
        <dbReference type="Proteomes" id="UP000050497"/>
    </source>
</evidence>
<dbReference type="CDD" id="cd03043">
    <property type="entry name" value="GST_N_1"/>
    <property type="match status" value="1"/>
</dbReference>
<dbReference type="GO" id="GO:0016034">
    <property type="term" value="F:maleylacetoacetate isomerase activity"/>
    <property type="evidence" value="ECO:0007669"/>
    <property type="project" value="TreeGrafter"/>
</dbReference>
<dbReference type="Gene3D" id="1.20.1050.10">
    <property type="match status" value="1"/>
</dbReference>
<accession>A0A0P7XXR9</accession>
<evidence type="ECO:0000313" key="5">
    <source>
        <dbReference type="Proteomes" id="UP000182800"/>
    </source>
</evidence>
<dbReference type="Pfam" id="PF13410">
    <property type="entry name" value="GST_C_2"/>
    <property type="match status" value="1"/>
</dbReference>
<dbReference type="InterPro" id="IPR036282">
    <property type="entry name" value="Glutathione-S-Trfase_C_sf"/>
</dbReference>
<dbReference type="Pfam" id="PF13409">
    <property type="entry name" value="GST_N_2"/>
    <property type="match status" value="1"/>
</dbReference>
<gene>
    <name evidence="2" type="primary">gst</name>
    <name evidence="3" type="ORF">GA0071312_2250</name>
    <name evidence="2" type="ORF">HLUCCO17_02265</name>
</gene>
<name>A0A0P7XXR9_9HYPH</name>
<dbReference type="SFLD" id="SFLDG00358">
    <property type="entry name" value="Main_(cytGST)"/>
    <property type="match status" value="1"/>
</dbReference>
<dbReference type="OrthoDB" id="9799538at2"/>
<dbReference type="PANTHER" id="PTHR42673">
    <property type="entry name" value="MALEYLACETOACETATE ISOMERASE"/>
    <property type="match status" value="1"/>
</dbReference>
<dbReference type="FunFam" id="3.40.30.10:FF:000206">
    <property type="entry name" value="Probable glutathione S-transferase"/>
    <property type="match status" value="1"/>
</dbReference>
<dbReference type="SFLD" id="SFLDS00019">
    <property type="entry name" value="Glutathione_Transferase_(cytos"/>
    <property type="match status" value="1"/>
</dbReference>
<sequence>MPTLVIANKIYSSWSLRPWILMRHYGLPFEEVVIPLDQPETRARILAYSPAGKVPVLIDGDAVVWESLAILETLAERHPDLPIWPRDPAARALARSIAGEMHAGFRALRAALPMNLGRRYAHRDRGADVGADVARITAIWRDARDRFGAGGPYLFGADFGAADAMYAPVVTRLDTYQWPVEADIRAYMDSVLALPAFREWREQGLRESWLVPHDEVDEPAIENYREGL</sequence>
<dbReference type="EMBL" id="LJSX01000002">
    <property type="protein sequence ID" value="KPQ12412.1"/>
    <property type="molecule type" value="Genomic_DNA"/>
</dbReference>
<keyword evidence="2" id="KW-0808">Transferase</keyword>
<keyword evidence="5" id="KW-1185">Reference proteome</keyword>
<dbReference type="InterPro" id="IPR036249">
    <property type="entry name" value="Thioredoxin-like_sf"/>
</dbReference>
<dbReference type="GO" id="GO:0004364">
    <property type="term" value="F:glutathione transferase activity"/>
    <property type="evidence" value="ECO:0007669"/>
    <property type="project" value="TreeGrafter"/>
</dbReference>
<dbReference type="EMBL" id="FMBM01000002">
    <property type="protein sequence ID" value="SCC81314.1"/>
    <property type="molecule type" value="Genomic_DNA"/>
</dbReference>
<evidence type="ECO:0000313" key="2">
    <source>
        <dbReference type="EMBL" id="KPQ12412.1"/>
    </source>
</evidence>
<dbReference type="RefSeq" id="WP_074445036.1">
    <property type="nucleotide sequence ID" value="NZ_FMBM01000002.1"/>
</dbReference>
<dbReference type="PROSITE" id="PS50404">
    <property type="entry name" value="GST_NTER"/>
    <property type="match status" value="1"/>
</dbReference>
<reference evidence="3 5" key="2">
    <citation type="submission" date="2016-08" db="EMBL/GenBank/DDBJ databases">
        <authorList>
            <person name="Varghese N."/>
            <person name="Submissions Spin"/>
        </authorList>
    </citation>
    <scope>NUCLEOTIDE SEQUENCE [LARGE SCALE GENOMIC DNA]</scope>
    <source>
        <strain evidence="3 5">HL-109</strain>
    </source>
</reference>
<dbReference type="STRING" id="1653334.GA0071312_2250"/>
<reference evidence="2 4" key="1">
    <citation type="submission" date="2015-09" db="EMBL/GenBank/DDBJ databases">
        <title>Identification and resolution of microdiversity through metagenomic sequencing of parallel consortia.</title>
        <authorList>
            <person name="Nelson W.C."/>
            <person name="Romine M.F."/>
            <person name="Lindemann S.R."/>
        </authorList>
    </citation>
    <scope>NUCLEOTIDE SEQUENCE [LARGE SCALE GENOMIC DNA]</scope>
    <source>
        <strain evidence="2">HL-109</strain>
    </source>
</reference>
<dbReference type="InterPro" id="IPR040079">
    <property type="entry name" value="Glutathione_S-Trfase"/>
</dbReference>
<dbReference type="Gene3D" id="3.40.30.10">
    <property type="entry name" value="Glutaredoxin"/>
    <property type="match status" value="1"/>
</dbReference>
<dbReference type="InterPro" id="IPR004045">
    <property type="entry name" value="Glutathione_S-Trfase_N"/>
</dbReference>
<evidence type="ECO:0000259" key="1">
    <source>
        <dbReference type="PROSITE" id="PS50404"/>
    </source>
</evidence>
<organism evidence="2 4">
    <name type="scientific">Saliniramus fredricksonii</name>
    <dbReference type="NCBI Taxonomy" id="1653334"/>
    <lineage>
        <taxon>Bacteria</taxon>
        <taxon>Pseudomonadati</taxon>
        <taxon>Pseudomonadota</taxon>
        <taxon>Alphaproteobacteria</taxon>
        <taxon>Hyphomicrobiales</taxon>
        <taxon>Salinarimonadaceae</taxon>
        <taxon>Saliniramus</taxon>
    </lineage>
</organism>
<protein>
    <submittedName>
        <fullName evidence="2 3">Glutathione S-transferase</fullName>
    </submittedName>
</protein>
<dbReference type="SUPFAM" id="SSF47616">
    <property type="entry name" value="GST C-terminal domain-like"/>
    <property type="match status" value="1"/>
</dbReference>
<dbReference type="CDD" id="cd03194">
    <property type="entry name" value="GST_C_3"/>
    <property type="match status" value="1"/>
</dbReference>
<dbReference type="Proteomes" id="UP000050497">
    <property type="component" value="Unassembled WGS sequence"/>
</dbReference>
<feature type="domain" description="GST N-terminal" evidence="1">
    <location>
        <begin position="2"/>
        <end position="82"/>
    </location>
</feature>
<dbReference type="GO" id="GO:0006749">
    <property type="term" value="P:glutathione metabolic process"/>
    <property type="evidence" value="ECO:0007669"/>
    <property type="project" value="TreeGrafter"/>
</dbReference>
<dbReference type="Proteomes" id="UP000182800">
    <property type="component" value="Unassembled WGS sequence"/>
</dbReference>